<evidence type="ECO:0000313" key="2">
    <source>
        <dbReference type="Proteomes" id="UP000593564"/>
    </source>
</evidence>
<proteinExistence type="predicted"/>
<keyword evidence="2" id="KW-1185">Reference proteome</keyword>
<gene>
    <name evidence="1" type="ORF">HYC85_003059</name>
</gene>
<dbReference type="PANTHER" id="PTHR48235">
    <property type="entry name" value="OS01G0916700 PROTEIN"/>
    <property type="match status" value="1"/>
</dbReference>
<dbReference type="Proteomes" id="UP000593564">
    <property type="component" value="Unassembled WGS sequence"/>
</dbReference>
<dbReference type="PANTHER" id="PTHR48235:SF1">
    <property type="entry name" value="OS01G0916700 PROTEIN"/>
    <property type="match status" value="1"/>
</dbReference>
<accession>A0A7J7IA35</accession>
<protein>
    <submittedName>
        <fullName evidence="1">Uncharacterized protein</fullName>
    </submittedName>
</protein>
<sequence>MRTMEAMLHTTTTTTTCSSALFHSLTTTTTTTTTTFIFHHSAHITATFSNQTATPLQALSFSLCLTNRTCRMMQEEGYEEGVVEEDEDEDEDEEDPVFVLTDEWKEFFAKSEAKRKLAKKQARKKGKV</sequence>
<name>A0A7J7IA35_CAMSI</name>
<evidence type="ECO:0000313" key="1">
    <source>
        <dbReference type="EMBL" id="KAF5961850.1"/>
    </source>
</evidence>
<dbReference type="EMBL" id="JACBKZ010000001">
    <property type="protein sequence ID" value="KAF5961850.1"/>
    <property type="molecule type" value="Genomic_DNA"/>
</dbReference>
<reference evidence="2" key="1">
    <citation type="journal article" date="2020" name="Nat. Commun.">
        <title>Genome assembly of wild tea tree DASZ reveals pedigree and selection history of tea varieties.</title>
        <authorList>
            <person name="Zhang W."/>
            <person name="Zhang Y."/>
            <person name="Qiu H."/>
            <person name="Guo Y."/>
            <person name="Wan H."/>
            <person name="Zhang X."/>
            <person name="Scossa F."/>
            <person name="Alseekh S."/>
            <person name="Zhang Q."/>
            <person name="Wang P."/>
            <person name="Xu L."/>
            <person name="Schmidt M.H."/>
            <person name="Jia X."/>
            <person name="Li D."/>
            <person name="Zhu A."/>
            <person name="Guo F."/>
            <person name="Chen W."/>
            <person name="Ni D."/>
            <person name="Usadel B."/>
            <person name="Fernie A.R."/>
            <person name="Wen W."/>
        </authorList>
    </citation>
    <scope>NUCLEOTIDE SEQUENCE [LARGE SCALE GENOMIC DNA]</scope>
    <source>
        <strain evidence="2">cv. G240</strain>
    </source>
</reference>
<reference evidence="1 2" key="2">
    <citation type="submission" date="2020-07" db="EMBL/GenBank/DDBJ databases">
        <title>Genome assembly of wild tea tree DASZ reveals pedigree and selection history of tea varieties.</title>
        <authorList>
            <person name="Zhang W."/>
        </authorList>
    </citation>
    <scope>NUCLEOTIDE SEQUENCE [LARGE SCALE GENOMIC DNA]</scope>
    <source>
        <strain evidence="2">cv. G240</strain>
        <tissue evidence="1">Leaf</tissue>
    </source>
</reference>
<organism evidence="1 2">
    <name type="scientific">Camellia sinensis</name>
    <name type="common">Tea plant</name>
    <name type="synonym">Thea sinensis</name>
    <dbReference type="NCBI Taxonomy" id="4442"/>
    <lineage>
        <taxon>Eukaryota</taxon>
        <taxon>Viridiplantae</taxon>
        <taxon>Streptophyta</taxon>
        <taxon>Embryophyta</taxon>
        <taxon>Tracheophyta</taxon>
        <taxon>Spermatophyta</taxon>
        <taxon>Magnoliopsida</taxon>
        <taxon>eudicotyledons</taxon>
        <taxon>Gunneridae</taxon>
        <taxon>Pentapetalae</taxon>
        <taxon>asterids</taxon>
        <taxon>Ericales</taxon>
        <taxon>Theaceae</taxon>
        <taxon>Camellia</taxon>
    </lineage>
</organism>
<comment type="caution">
    <text evidence="1">The sequence shown here is derived from an EMBL/GenBank/DDBJ whole genome shotgun (WGS) entry which is preliminary data.</text>
</comment>
<dbReference type="AlphaFoldDB" id="A0A7J7IA35"/>